<reference evidence="1 2" key="1">
    <citation type="journal article" date="2021" name="Commun. Biol.">
        <title>The genome of Shorea leprosula (Dipterocarpaceae) highlights the ecological relevance of drought in aseasonal tropical rainforests.</title>
        <authorList>
            <person name="Ng K.K.S."/>
            <person name="Kobayashi M.J."/>
            <person name="Fawcett J.A."/>
            <person name="Hatakeyama M."/>
            <person name="Paape T."/>
            <person name="Ng C.H."/>
            <person name="Ang C.C."/>
            <person name="Tnah L.H."/>
            <person name="Lee C.T."/>
            <person name="Nishiyama T."/>
            <person name="Sese J."/>
            <person name="O'Brien M.J."/>
            <person name="Copetti D."/>
            <person name="Mohd Noor M.I."/>
            <person name="Ong R.C."/>
            <person name="Putra M."/>
            <person name="Sireger I.Z."/>
            <person name="Indrioko S."/>
            <person name="Kosugi Y."/>
            <person name="Izuno A."/>
            <person name="Isagi Y."/>
            <person name="Lee S.L."/>
            <person name="Shimizu K.K."/>
        </authorList>
    </citation>
    <scope>NUCLEOTIDE SEQUENCE [LARGE SCALE GENOMIC DNA]</scope>
    <source>
        <strain evidence="1">214</strain>
    </source>
</reference>
<name>A0AAV5LZR1_9ROSI</name>
<sequence>MRIFHGTGISLKWFDSSLLQVSAAHLAPDFFVEQEGTVNEQVDDELVRGARSLEDTYNRCNVAITEPSSFQQAANSEVWKAAMEELKMIRRIELGS</sequence>
<protein>
    <submittedName>
        <fullName evidence="1">Uncharacterized protein</fullName>
    </submittedName>
</protein>
<dbReference type="AlphaFoldDB" id="A0AAV5LZR1"/>
<dbReference type="EMBL" id="BPVZ01000154">
    <property type="protein sequence ID" value="GKV41932.1"/>
    <property type="molecule type" value="Genomic_DNA"/>
</dbReference>
<keyword evidence="2" id="KW-1185">Reference proteome</keyword>
<accession>A0AAV5LZR1</accession>
<dbReference type="Proteomes" id="UP001054252">
    <property type="component" value="Unassembled WGS sequence"/>
</dbReference>
<comment type="caution">
    <text evidence="1">The sequence shown here is derived from an EMBL/GenBank/DDBJ whole genome shotgun (WGS) entry which is preliminary data.</text>
</comment>
<organism evidence="1 2">
    <name type="scientific">Rubroshorea leprosula</name>
    <dbReference type="NCBI Taxonomy" id="152421"/>
    <lineage>
        <taxon>Eukaryota</taxon>
        <taxon>Viridiplantae</taxon>
        <taxon>Streptophyta</taxon>
        <taxon>Embryophyta</taxon>
        <taxon>Tracheophyta</taxon>
        <taxon>Spermatophyta</taxon>
        <taxon>Magnoliopsida</taxon>
        <taxon>eudicotyledons</taxon>
        <taxon>Gunneridae</taxon>
        <taxon>Pentapetalae</taxon>
        <taxon>rosids</taxon>
        <taxon>malvids</taxon>
        <taxon>Malvales</taxon>
        <taxon>Dipterocarpaceae</taxon>
        <taxon>Rubroshorea</taxon>
    </lineage>
</organism>
<evidence type="ECO:0000313" key="2">
    <source>
        <dbReference type="Proteomes" id="UP001054252"/>
    </source>
</evidence>
<proteinExistence type="predicted"/>
<gene>
    <name evidence="1" type="ORF">SLEP1_g49399</name>
</gene>
<evidence type="ECO:0000313" key="1">
    <source>
        <dbReference type="EMBL" id="GKV41932.1"/>
    </source>
</evidence>